<feature type="coiled-coil region" evidence="10">
    <location>
        <begin position="518"/>
        <end position="587"/>
    </location>
</feature>
<feature type="compositionally biased region" description="Basic and acidic residues" evidence="11">
    <location>
        <begin position="1660"/>
        <end position="1685"/>
    </location>
</feature>
<sequence>MTDESAVKVCVRVRPFIKREEADNAEPLPLYWKTDKQAIHQIDDDGNMTKSFNFDRVFNAEESTNQLYNEIAKPLVVSTVEGYNGTIFAYGQTSSGKTFTMMGSEHNPGVIPLAMADVFHTIKNCPNKEFLLRVSYMEIYNETVTDLLCDSWKRKPLEIREGNYKNVYVADLTEELVRYPEQALAWIRKGEKNRHCGKTKMNERSSRSHAIFRMILESRERSEPASGENADGAIIVSHLNLVDLAGAERASQTGAEGTRFKEGCNINRSLFTLGQVIKKLSDESHKGFTNYRDSKLTRILQNSLGGNAKTVIICTITPATVDETVSTLQFASAAKRMKNDPHVTEVSDDGALLRRYRNEIVDLKRRLQEVSSVTQTTVTEKETLSQLLQEKDQLQREQADRIRNLTKLLVTASNVVPVQKIPKRRVTWGGKLFRSAPLLAGDYGSTDMSFAEPFFKKSKADLTVTEESEEMEEFDTTPCFYSPSEDTSIDLEMNQSHITMRSSAEGVCTDSPQLMFRVGCLERQLETETQEKQKAEENNALLEQRTDELQKQLQTLEQQLETEVQEKQTAEQKCSTLELKIAELEKAPEPEKDNKACEQYLAEAVQLCQTLSSEREVIAAERDMLKQSLDLLTQDMARLKQDNEVLMKDKETLLRDIEERKDAEEFEKLEDESRKDYERELETEISALKRASTDAEDLVQKLKSDLEVMSTELKKKNDLVVDLQSLNGKDLVQEVTQLRRSLDDAEGLSLETKKEWAFLRSENLSLKERDATLTVNYNQMENEVKSLQSQLEHEKSRFRKMQTDLQKELLGAFDENTKLTALLDGKVPKNVLDNVTLGKTVAELKKELEKSQESEGALQSKMEELKSLQALPAKVDDLLRQVCELTGELDSVKEERDSLLSAQAVSNEDNERLKGDAVKVQEELESMQKDLADAELKEVQLSQQHTETTEQLTKVRTDLEHLLEENGSLLSALEEAKQKSVQLGEELESLRCERERHLLELTATTAERNQLQETIHSKVSEQAENVQNLQVELQAITEERDQLKRDLEENVELMIKNQEELRAALQTSQVQQDKILQLEAEKAQLESRLSDPPEDSLVEDLQIQVKQLKEDLQSACSERDKIESEKALESELERMQTSISSLTEERDQLQEILQGLREEKSQLKRELEEKDELIICFQSQSSEKKFSDSNCVSNDEKEVQLQQMQDEELSQQNSWLRTELQDMPDKVGELSGTLRAVQDEKSNLLVAQSTLNEEHLRLKEEMETAREELHRMESQMIDSQLKEAETSQQLMETTEQLMKARADLEHFTVENGRMLTSLEEANRKTEQLGEEIQSVRCERDQLLCEKTEGACDREEFENLRATLATLTEERNQLQEILQGLREEHSQLKRDLEESNDLLVQVQKPAQSEISSQQEATCMQDELQQKLQEQLAELTEENHQLKTDAQENVETMIETQAELRSALANIKELERNVRELEVQKIQLESKLSQTDSSEKSTLVEDLKTQINHLNEELRAVCDEKQRLLIETAHGDRNAEELERARATISALTEERDQLLDVLQGLREEKSQIKSILEEKEEEDMIIQLREEREVTTADRDAATKDSAVDAALETIQASVSALSEERDQLLEILQGLREEKNQMSSELEDKNRMLTQLTDELRSATAEKDNLLAEKSKDELDSKAESERHQVRIASLTEERDQTREENNRLKTELVETNETVMQLRQELQSMSAEREHLLSESTQQSLSHVAEMEQVRSDIAFVTQERDQLLELLQGLRDEKIQLQKDLEEKDEVAMQLKEDFQRASNEKDQLLADDAKCNLETVEELERRQATIVSLTEERDQLLEVLHGMREEKKQLRADLDEKDEMIQQLKALLAEREQLPIKDASCGTVLNEDGDSLQELLQGVRELIQVQGELKQQKPLSPRATRKAELQQANQIMQALKDEVEYLRNERTLLRKDLQEAAETSKAYQNLLCSTREELKQQQNADSVAQNAEKDSLLQQMSQMNADLLYLREQLLAKKTSETPTLNTEVQDLLTRIASLEEDKAKLQEMLESAREEGTNLRRDLQESEEAKHELMEELESLCSIKEQLLNEKTHADQLQEVLQGVREERDQIRRQLEGNMQELTHITEKVQGLEKEKMQLESEVSSLNQTLHEVNEHTNAPSNEGRLKVMSEIEACNKKLKVSFLKLQAITDRPKPRDHLADVNRNENTLFCQLLPFVPVSQRSVFACLTSETSRLDDLLRKNEVALQRLAALHKAHFVKQINRDMASFEERRLHDVLIRRAQAPSQSLQMLPGDFQEIWDQRLLELLEKRRQYLQNVNSILDFLEDGVAKHAVTLSEELQARTRANEESSRVLAGTANTAAIVQFFERELVRRTALTDRQRVFHQSMLDKYGSAVSVLKPMQDESVQRLKEERSESLALLPSQSSEKPKTEADLLQDKQRLFLQLQQAQKHLEVLQKKMAELKAQTDISIQKHATELEELSSALKEKEDLIQNLQVKLKESEALAKVKMPPSAAEMEAMKDKLVKMEFDHIAVTTSHEKEIAQLTSVVEHRGDVIRKLKETLRKSHLQDEQSFMDGEEPPSKPGTQAKTSTYHKDKKIEELEKKTAQFESLVNKQQEEICKWKNRAYKLRESKKEAPHSPRTPTKRTLLTECEVNSPKKAVLDSPKSKFFDVHSGRETMSLKCPKQFFDNSSLGTMPAEPAMDDPSESDEDAGPNAAVSCSDTSADSWWSVPNSSPRKTNLNLDANACPTQ</sequence>
<proteinExistence type="inferred from homology"/>
<dbReference type="Gene3D" id="1.20.5.400">
    <property type="match status" value="1"/>
</dbReference>
<dbReference type="InterPro" id="IPR027640">
    <property type="entry name" value="Kinesin-like_fam"/>
</dbReference>
<dbReference type="OrthoDB" id="21525at2759"/>
<dbReference type="PROSITE" id="PS50067">
    <property type="entry name" value="KINESIN_MOTOR_2"/>
    <property type="match status" value="1"/>
</dbReference>
<feature type="region of interest" description="Disordered" evidence="11">
    <location>
        <begin position="2629"/>
        <end position="2649"/>
    </location>
</feature>
<dbReference type="CDD" id="cd01374">
    <property type="entry name" value="KISc_CENP_E"/>
    <property type="match status" value="1"/>
</dbReference>
<dbReference type="InterPro" id="IPR036961">
    <property type="entry name" value="Kinesin_motor_dom_sf"/>
</dbReference>
<dbReference type="SUPFAM" id="SSF52540">
    <property type="entry name" value="P-loop containing nucleoside triphosphate hydrolases"/>
    <property type="match status" value="1"/>
</dbReference>
<dbReference type="PANTHER" id="PTHR47968">
    <property type="entry name" value="CENTROMERE PROTEIN E"/>
    <property type="match status" value="1"/>
</dbReference>
<evidence type="ECO:0000256" key="3">
    <source>
        <dbReference type="ARBA" id="ARBA00022840"/>
    </source>
</evidence>
<dbReference type="GO" id="GO:0140694">
    <property type="term" value="P:membraneless organelle assembly"/>
    <property type="evidence" value="ECO:0007669"/>
    <property type="project" value="UniProtKB-ARBA"/>
</dbReference>
<evidence type="ECO:0000259" key="12">
    <source>
        <dbReference type="PROSITE" id="PS50067"/>
    </source>
</evidence>
<evidence type="ECO:0000256" key="8">
    <source>
        <dbReference type="ARBA" id="ARBA00081766"/>
    </source>
</evidence>
<keyword evidence="13" id="KW-1185">Reference proteome</keyword>
<dbReference type="Pfam" id="PF00225">
    <property type="entry name" value="Kinesin"/>
    <property type="match status" value="1"/>
</dbReference>
<evidence type="ECO:0000256" key="9">
    <source>
        <dbReference type="PROSITE-ProRule" id="PRU00283"/>
    </source>
</evidence>
<dbReference type="PRINTS" id="PR00380">
    <property type="entry name" value="KINESINHEAVY"/>
</dbReference>
<dbReference type="GO" id="GO:0003777">
    <property type="term" value="F:microtubule motor activity"/>
    <property type="evidence" value="ECO:0007669"/>
    <property type="project" value="InterPro"/>
</dbReference>
<dbReference type="GO" id="GO:0000779">
    <property type="term" value="C:condensed chromosome, centromeric region"/>
    <property type="evidence" value="ECO:0007669"/>
    <property type="project" value="UniProtKB-ARBA"/>
</dbReference>
<dbReference type="RefSeq" id="XP_017313626.1">
    <property type="nucleotide sequence ID" value="XM_017458137.3"/>
</dbReference>
<dbReference type="PANTHER" id="PTHR47968:SF75">
    <property type="entry name" value="CENTROMERE-ASSOCIATED PROTEIN E"/>
    <property type="match status" value="1"/>
</dbReference>
<dbReference type="Proteomes" id="UP000221080">
    <property type="component" value="Chromosome 26"/>
</dbReference>
<evidence type="ECO:0000313" key="14">
    <source>
        <dbReference type="RefSeq" id="XP_017313626.1"/>
    </source>
</evidence>
<dbReference type="Gene3D" id="3.40.850.10">
    <property type="entry name" value="Kinesin motor domain"/>
    <property type="match status" value="1"/>
</dbReference>
<feature type="compositionally biased region" description="Polar residues" evidence="11">
    <location>
        <begin position="2718"/>
        <end position="2751"/>
    </location>
</feature>
<evidence type="ECO:0000256" key="1">
    <source>
        <dbReference type="ARBA" id="ARBA00004245"/>
    </source>
</evidence>
<dbReference type="SMART" id="SM00129">
    <property type="entry name" value="KISc"/>
    <property type="match status" value="1"/>
</dbReference>
<keyword evidence="3 9" id="KW-0067">ATP-binding</keyword>
<dbReference type="InterPro" id="IPR027417">
    <property type="entry name" value="P-loop_NTPase"/>
</dbReference>
<feature type="compositionally biased region" description="Basic and acidic residues" evidence="11">
    <location>
        <begin position="2629"/>
        <end position="2638"/>
    </location>
</feature>
<evidence type="ECO:0000256" key="11">
    <source>
        <dbReference type="SAM" id="MobiDB-lite"/>
    </source>
</evidence>
<evidence type="ECO:0000256" key="10">
    <source>
        <dbReference type="SAM" id="Coils"/>
    </source>
</evidence>
<feature type="coiled-coil region" evidence="10">
    <location>
        <begin position="353"/>
        <end position="404"/>
    </location>
</feature>
<gene>
    <name evidence="14" type="primary">cenpe</name>
</gene>
<dbReference type="GO" id="GO:0005524">
    <property type="term" value="F:ATP binding"/>
    <property type="evidence" value="ECO:0007669"/>
    <property type="project" value="UniProtKB-UniRule"/>
</dbReference>
<evidence type="ECO:0000256" key="2">
    <source>
        <dbReference type="ARBA" id="ARBA00022741"/>
    </source>
</evidence>
<accession>A0A2D0Q7D2</accession>
<dbReference type="GO" id="GO:0007018">
    <property type="term" value="P:microtubule-based movement"/>
    <property type="evidence" value="ECO:0007669"/>
    <property type="project" value="InterPro"/>
</dbReference>
<dbReference type="GO" id="GO:0048731">
    <property type="term" value="P:system development"/>
    <property type="evidence" value="ECO:0007669"/>
    <property type="project" value="UniProtKB-ARBA"/>
</dbReference>
<reference evidence="13" key="1">
    <citation type="journal article" date="2016" name="Nat. Commun.">
        <title>The channel catfish genome sequence provides insights into the evolution of scale formation in teleosts.</title>
        <authorList>
            <person name="Liu Z."/>
            <person name="Liu S."/>
            <person name="Yao J."/>
            <person name="Bao L."/>
            <person name="Zhang J."/>
            <person name="Li Y."/>
            <person name="Jiang C."/>
            <person name="Sun L."/>
            <person name="Wang R."/>
            <person name="Zhang Y."/>
            <person name="Zhou T."/>
            <person name="Zeng Q."/>
            <person name="Fu Q."/>
            <person name="Gao S."/>
            <person name="Li N."/>
            <person name="Koren S."/>
            <person name="Jiang Y."/>
            <person name="Zimin A."/>
            <person name="Xu P."/>
            <person name="Phillippy A.M."/>
            <person name="Geng X."/>
            <person name="Song L."/>
            <person name="Sun F."/>
            <person name="Li C."/>
            <person name="Wang X."/>
            <person name="Chen A."/>
            <person name="Jin Y."/>
            <person name="Yuan Z."/>
            <person name="Yang Y."/>
            <person name="Tan S."/>
            <person name="Peatman E."/>
            <person name="Lu J."/>
            <person name="Qin Z."/>
            <person name="Dunham R."/>
            <person name="Li Z."/>
            <person name="Sonstegard T."/>
            <person name="Feng J."/>
            <person name="Danzmann R.G."/>
            <person name="Schroeder S."/>
            <person name="Scheffler B."/>
            <person name="Duke M.V."/>
            <person name="Ballard L."/>
            <person name="Kucuktas H."/>
            <person name="Kaltenboeck L."/>
            <person name="Liu H."/>
            <person name="Armbruster J."/>
            <person name="Xie Y."/>
            <person name="Kirby M.L."/>
            <person name="Tian Y."/>
            <person name="Flanagan M.E."/>
            <person name="Mu W."/>
            <person name="Waldbieser G.C."/>
        </authorList>
    </citation>
    <scope>NUCLEOTIDE SEQUENCE [LARGE SCALE GENOMIC DNA]</scope>
    <source>
        <strain evidence="13">SDA103</strain>
    </source>
</reference>
<evidence type="ECO:0000256" key="5">
    <source>
        <dbReference type="ARBA" id="ARBA00023175"/>
    </source>
</evidence>
<feature type="coiled-coil region" evidence="10">
    <location>
        <begin position="1019"/>
        <end position="1173"/>
    </location>
</feature>
<dbReference type="CTD" id="1062"/>
<feature type="region of interest" description="Disordered" evidence="11">
    <location>
        <begin position="2565"/>
        <end position="2597"/>
    </location>
</feature>
<feature type="region of interest" description="Disordered" evidence="11">
    <location>
        <begin position="2688"/>
        <end position="2751"/>
    </location>
</feature>
<dbReference type="GO" id="GO:0030071">
    <property type="term" value="P:regulation of mitotic metaphase/anaphase transition"/>
    <property type="evidence" value="ECO:0007669"/>
    <property type="project" value="UniProtKB-ARBA"/>
</dbReference>
<dbReference type="FunFam" id="3.40.850.10:FF:000026">
    <property type="entry name" value="Centromere-associated protein E"/>
    <property type="match status" value="1"/>
</dbReference>
<feature type="coiled-coil region" evidence="10">
    <location>
        <begin position="834"/>
        <end position="861"/>
    </location>
</feature>
<name>A0A2D0Q7D2_ICTPU</name>
<keyword evidence="4 10" id="KW-0175">Coiled coil</keyword>
<dbReference type="GO" id="GO:0000280">
    <property type="term" value="P:nuclear division"/>
    <property type="evidence" value="ECO:0007669"/>
    <property type="project" value="UniProtKB-ARBA"/>
</dbReference>
<dbReference type="GO" id="GO:0043515">
    <property type="term" value="F:kinetochore binding"/>
    <property type="evidence" value="ECO:0007669"/>
    <property type="project" value="UniProtKB-ARBA"/>
</dbReference>
<feature type="compositionally biased region" description="Acidic residues" evidence="11">
    <location>
        <begin position="2701"/>
        <end position="2712"/>
    </location>
</feature>
<dbReference type="PROSITE" id="PS00411">
    <property type="entry name" value="KINESIN_MOTOR_1"/>
    <property type="match status" value="1"/>
</dbReference>
<dbReference type="GO" id="GO:0005874">
    <property type="term" value="C:microtubule"/>
    <property type="evidence" value="ECO:0007669"/>
    <property type="project" value="TreeGrafter"/>
</dbReference>
<dbReference type="GO" id="GO:0007051">
    <property type="term" value="P:spindle organization"/>
    <property type="evidence" value="ECO:0007669"/>
    <property type="project" value="UniProtKB-ARBA"/>
</dbReference>
<feature type="domain" description="Kinesin motor" evidence="12">
    <location>
        <begin position="6"/>
        <end position="337"/>
    </location>
</feature>
<feature type="coiled-coil region" evidence="10">
    <location>
        <begin position="770"/>
        <end position="804"/>
    </location>
</feature>
<feature type="coiled-coil region" evidence="10">
    <location>
        <begin position="1318"/>
        <end position="1577"/>
    </location>
</feature>
<dbReference type="InterPro" id="IPR019821">
    <property type="entry name" value="Kinesin_motor_CS"/>
</dbReference>
<evidence type="ECO:0000256" key="7">
    <source>
        <dbReference type="ARBA" id="ARBA00070169"/>
    </source>
</evidence>
<evidence type="ECO:0000256" key="4">
    <source>
        <dbReference type="ARBA" id="ARBA00023054"/>
    </source>
</evidence>
<evidence type="ECO:0000256" key="6">
    <source>
        <dbReference type="ARBA" id="ARBA00023212"/>
    </source>
</evidence>
<keyword evidence="5 9" id="KW-0505">Motor protein</keyword>
<feature type="binding site" evidence="9">
    <location>
        <begin position="91"/>
        <end position="98"/>
    </location>
    <ligand>
        <name>ATP</name>
        <dbReference type="ChEBI" id="CHEBI:30616"/>
    </ligand>
</feature>
<feature type="coiled-coil region" evidence="10">
    <location>
        <begin position="910"/>
        <end position="993"/>
    </location>
</feature>
<evidence type="ECO:0000313" key="13">
    <source>
        <dbReference type="Proteomes" id="UP000221080"/>
    </source>
</evidence>
<feature type="region of interest" description="Disordered" evidence="11">
    <location>
        <begin position="1660"/>
        <end position="1703"/>
    </location>
</feature>
<reference evidence="14" key="2">
    <citation type="submission" date="2025-08" db="UniProtKB">
        <authorList>
            <consortium name="RefSeq"/>
        </authorList>
    </citation>
    <scope>IDENTIFICATION</scope>
    <source>
        <tissue evidence="14">Blood</tissue>
    </source>
</reference>
<feature type="coiled-coil region" evidence="10">
    <location>
        <begin position="1248"/>
        <end position="1282"/>
    </location>
</feature>
<comment type="similarity">
    <text evidence="9">Belongs to the TRAFAC class myosin-kinesin ATPase superfamily. Kinesin family.</text>
</comment>
<keyword evidence="2 9" id="KW-0547">Nucleotide-binding</keyword>
<comment type="subcellular location">
    <subcellularLocation>
        <location evidence="1">Cytoplasm</location>
        <location evidence="1">Cytoskeleton</location>
    </subcellularLocation>
</comment>
<dbReference type="GO" id="GO:0000278">
    <property type="term" value="P:mitotic cell cycle"/>
    <property type="evidence" value="ECO:0007669"/>
    <property type="project" value="TreeGrafter"/>
</dbReference>
<keyword evidence="6" id="KW-0963">Cytoplasm</keyword>
<feature type="compositionally biased region" description="Basic and acidic residues" evidence="11">
    <location>
        <begin position="1692"/>
        <end position="1703"/>
    </location>
</feature>
<dbReference type="GO" id="GO:0008017">
    <property type="term" value="F:microtubule binding"/>
    <property type="evidence" value="ECO:0007669"/>
    <property type="project" value="InterPro"/>
</dbReference>
<feature type="coiled-coil region" evidence="10">
    <location>
        <begin position="622"/>
        <end position="719"/>
    </location>
</feature>
<organism evidence="13 14">
    <name type="scientific">Ictalurus punctatus</name>
    <name type="common">Channel catfish</name>
    <name type="synonym">Silurus punctatus</name>
    <dbReference type="NCBI Taxonomy" id="7998"/>
    <lineage>
        <taxon>Eukaryota</taxon>
        <taxon>Metazoa</taxon>
        <taxon>Chordata</taxon>
        <taxon>Craniata</taxon>
        <taxon>Vertebrata</taxon>
        <taxon>Euteleostomi</taxon>
        <taxon>Actinopterygii</taxon>
        <taxon>Neopterygii</taxon>
        <taxon>Teleostei</taxon>
        <taxon>Ostariophysi</taxon>
        <taxon>Siluriformes</taxon>
        <taxon>Ictaluridae</taxon>
        <taxon>Ictalurus</taxon>
    </lineage>
</organism>
<feature type="coiled-coil region" evidence="10">
    <location>
        <begin position="2438"/>
        <end position="2504"/>
    </location>
</feature>
<feature type="coiled-coil region" evidence="10">
    <location>
        <begin position="2028"/>
        <end position="2156"/>
    </location>
</feature>
<dbReference type="KEGG" id="ipu:108259025"/>
<dbReference type="InterPro" id="IPR001752">
    <property type="entry name" value="Kinesin_motor_dom"/>
</dbReference>
<keyword evidence="6" id="KW-0206">Cytoskeleton</keyword>
<dbReference type="GO" id="GO:0008608">
    <property type="term" value="P:attachment of spindle microtubules to kinetochore"/>
    <property type="evidence" value="ECO:0007669"/>
    <property type="project" value="UniProtKB-ARBA"/>
</dbReference>
<dbReference type="GeneID" id="108259025"/>
<protein>
    <recommendedName>
        <fullName evidence="7">Centromere-associated protein E</fullName>
    </recommendedName>
    <alternativeName>
        <fullName evidence="8">Centromere protein E</fullName>
    </alternativeName>
</protein>
<feature type="coiled-coil region" evidence="10">
    <location>
        <begin position="1921"/>
        <end position="1962"/>
    </location>
</feature>